<dbReference type="AlphaFoldDB" id="A0A3P5YKG2"/>
<proteinExistence type="predicted"/>
<evidence type="ECO:0000256" key="1">
    <source>
        <dbReference type="SAM" id="MobiDB-lite"/>
    </source>
</evidence>
<sequence>MVDSQFETMSGKGTTTISGSEGSLLTYSDESSSKMITPSKRSCEL</sequence>
<name>A0A3P5YKG2_BRACM</name>
<dbReference type="EMBL" id="LR031568">
    <property type="protein sequence ID" value="VDC61803.1"/>
    <property type="molecule type" value="Genomic_DNA"/>
</dbReference>
<feature type="region of interest" description="Disordered" evidence="1">
    <location>
        <begin position="1"/>
        <end position="45"/>
    </location>
</feature>
<protein>
    <submittedName>
        <fullName evidence="2">Uncharacterized protein</fullName>
    </submittedName>
</protein>
<evidence type="ECO:0000313" key="2">
    <source>
        <dbReference type="EMBL" id="VDC61803.1"/>
    </source>
</evidence>
<accession>A0A3P5YKG2</accession>
<reference evidence="2" key="1">
    <citation type="submission" date="2018-11" db="EMBL/GenBank/DDBJ databases">
        <authorList>
            <consortium name="Genoscope - CEA"/>
            <person name="William W."/>
        </authorList>
    </citation>
    <scope>NUCLEOTIDE SEQUENCE</scope>
</reference>
<organism evidence="2">
    <name type="scientific">Brassica campestris</name>
    <name type="common">Field mustard</name>
    <dbReference type="NCBI Taxonomy" id="3711"/>
    <lineage>
        <taxon>Eukaryota</taxon>
        <taxon>Viridiplantae</taxon>
        <taxon>Streptophyta</taxon>
        <taxon>Embryophyta</taxon>
        <taxon>Tracheophyta</taxon>
        <taxon>Spermatophyta</taxon>
        <taxon>Magnoliopsida</taxon>
        <taxon>eudicotyledons</taxon>
        <taxon>Gunneridae</taxon>
        <taxon>Pentapetalae</taxon>
        <taxon>rosids</taxon>
        <taxon>malvids</taxon>
        <taxon>Brassicales</taxon>
        <taxon>Brassicaceae</taxon>
        <taxon>Brassiceae</taxon>
        <taxon>Brassica</taxon>
    </lineage>
</organism>
<gene>
    <name evidence="2" type="ORF">BRAA09T39414Z</name>
</gene>